<evidence type="ECO:0000256" key="2">
    <source>
        <dbReference type="ARBA" id="ARBA00010734"/>
    </source>
</evidence>
<evidence type="ECO:0000256" key="3">
    <source>
        <dbReference type="ARBA" id="ARBA00022552"/>
    </source>
</evidence>
<dbReference type="PANTHER" id="PTHR23271:SF1">
    <property type="entry name" value="U3 SMALL NUCLEOLAR RNA-ASSOCIATED PROTEIN 6 HOMOLOG"/>
    <property type="match status" value="1"/>
</dbReference>
<evidence type="ECO:0000313" key="7">
    <source>
        <dbReference type="EMBL" id="TIB16682.1"/>
    </source>
</evidence>
<dbReference type="GO" id="GO:0000462">
    <property type="term" value="P:maturation of SSU-rRNA from tricistronic rRNA transcript (SSU-rRNA, 5.8S rRNA, LSU-rRNA)"/>
    <property type="evidence" value="ECO:0007669"/>
    <property type="project" value="InterPro"/>
</dbReference>
<evidence type="ECO:0000256" key="1">
    <source>
        <dbReference type="ARBA" id="ARBA00004604"/>
    </source>
</evidence>
<comment type="similarity">
    <text evidence="2">Belongs to the UTP6 family.</text>
</comment>
<feature type="domain" description="U3 small nucleolar RNA-associated protein 6 N-terminal" evidence="6">
    <location>
        <begin position="8"/>
        <end position="90"/>
    </location>
</feature>
<dbReference type="Pfam" id="PF08640">
    <property type="entry name" value="U3_assoc_6"/>
    <property type="match status" value="1"/>
</dbReference>
<dbReference type="SMART" id="SM00386">
    <property type="entry name" value="HAT"/>
    <property type="match status" value="5"/>
</dbReference>
<dbReference type="InterPro" id="IPR013949">
    <property type="entry name" value="Utp6"/>
</dbReference>
<name>A0A4V4M3Z5_WALIC</name>
<evidence type="ECO:0000256" key="5">
    <source>
        <dbReference type="ARBA" id="ARBA00023242"/>
    </source>
</evidence>
<dbReference type="PANTHER" id="PTHR23271">
    <property type="entry name" value="HEPATOCELLULAR CARCINOMA-ASSOCIATED ANTIGEN 66"/>
    <property type="match status" value="1"/>
</dbReference>
<keyword evidence="4" id="KW-0677">Repeat</keyword>
<evidence type="ECO:0000256" key="4">
    <source>
        <dbReference type="ARBA" id="ARBA00022737"/>
    </source>
</evidence>
<dbReference type="SUPFAM" id="SSF48452">
    <property type="entry name" value="TPR-like"/>
    <property type="match status" value="2"/>
</dbReference>
<gene>
    <name evidence="7" type="ORF">E3P90_00441</name>
</gene>
<dbReference type="GO" id="GO:0030515">
    <property type="term" value="F:snoRNA binding"/>
    <property type="evidence" value="ECO:0007669"/>
    <property type="project" value="InterPro"/>
</dbReference>
<proteinExistence type="inferred from homology"/>
<sequence>MSNISMAMEQMLPEFKDYEKKNLFTKLEIKSIAAKRKKLETALGKKTPCQSDYLKYIEYEITLENLKRKRMTRLKIALTPSPALYAIQKRILQLFDKATNRFRNDISLWLKFIEYLKKSGANKLLTKTFAKVINLHPSNPQLYILAASWELNINISPHSARTLLQRGLRLNSSSLDLWLSYARMELVFAERLRRRLEFDQNFTENTDPSEGVENDLNQENTDEANNSIKFNSNESDNKVMDGAILIAIVDNARKTMPSESQYAFFSSLVTLIREFPLPTIVKHSLLNHTYQSLRLALPHDADARLMIAVRAVENAPEEAGVLDKVQGLDVACNALTTAMVELQQPLMSQKGLIWLIQRYQDEQDINLKQYLNHFITTSFKSTKSKKLLTSEAYLAYLNHLRSSGESEDNIINLVDHALSRYPQSPQLHLFKLDLQPSTKAYQEALQMCPTVWELYERYVYYSLNDLDSTAILRLFEKLVADSIQGAALIRANAEEYENGNLTIHDRLLKVFVETNASHNFTPLSPRQLFPASFVTNPSPKFFEWILSLDSGMSEDLTKNLFRKWSEHPQSDSVQVSLSNLKWLLSINQSSLAFNTFNSTLAHLTSDYDKVRLEGGWQHLLNGEKKEDNDNTLMEE</sequence>
<keyword evidence="3" id="KW-0698">rRNA processing</keyword>
<dbReference type="EMBL" id="SPOF01000003">
    <property type="protein sequence ID" value="TIB16682.1"/>
    <property type="molecule type" value="Genomic_DNA"/>
</dbReference>
<comment type="subcellular location">
    <subcellularLocation>
        <location evidence="1">Nucleus</location>
        <location evidence="1">Nucleolus</location>
    </subcellularLocation>
</comment>
<dbReference type="InterPro" id="IPR011990">
    <property type="entry name" value="TPR-like_helical_dom_sf"/>
</dbReference>
<protein>
    <recommendedName>
        <fullName evidence="6">U3 small nucleolar RNA-associated protein 6 N-terminal domain-containing protein</fullName>
    </recommendedName>
</protein>
<evidence type="ECO:0000259" key="6">
    <source>
        <dbReference type="Pfam" id="PF08640"/>
    </source>
</evidence>
<dbReference type="Proteomes" id="UP000306954">
    <property type="component" value="Unassembled WGS sequence"/>
</dbReference>
<keyword evidence="5" id="KW-0539">Nucleus</keyword>
<dbReference type="InterPro" id="IPR055347">
    <property type="entry name" value="UTP6_N"/>
</dbReference>
<dbReference type="Gene3D" id="1.25.40.10">
    <property type="entry name" value="Tetratricopeptide repeat domain"/>
    <property type="match status" value="1"/>
</dbReference>
<organism evidence="7 8">
    <name type="scientific">Wallemia ichthyophaga</name>
    <dbReference type="NCBI Taxonomy" id="245174"/>
    <lineage>
        <taxon>Eukaryota</taxon>
        <taxon>Fungi</taxon>
        <taxon>Dikarya</taxon>
        <taxon>Basidiomycota</taxon>
        <taxon>Wallemiomycotina</taxon>
        <taxon>Wallemiomycetes</taxon>
        <taxon>Wallemiales</taxon>
        <taxon>Wallemiaceae</taxon>
        <taxon>Wallemia</taxon>
    </lineage>
</organism>
<dbReference type="AlphaFoldDB" id="A0A4V4M3Z5"/>
<dbReference type="InterPro" id="IPR003107">
    <property type="entry name" value="HAT"/>
</dbReference>
<dbReference type="OMA" id="WELNINI"/>
<dbReference type="GO" id="GO:0034388">
    <property type="term" value="C:Pwp2p-containing subcomplex of 90S preribosome"/>
    <property type="evidence" value="ECO:0007669"/>
    <property type="project" value="TreeGrafter"/>
</dbReference>
<accession>A0A4V4M3Z5</accession>
<comment type="caution">
    <text evidence="7">The sequence shown here is derived from an EMBL/GenBank/DDBJ whole genome shotgun (WGS) entry which is preliminary data.</text>
</comment>
<reference evidence="7 8" key="1">
    <citation type="submission" date="2019-03" db="EMBL/GenBank/DDBJ databases">
        <title>Sequencing 23 genomes of Wallemia ichthyophaga.</title>
        <authorList>
            <person name="Gostincar C."/>
        </authorList>
    </citation>
    <scope>NUCLEOTIDE SEQUENCE [LARGE SCALE GENOMIC DNA]</scope>
    <source>
        <strain evidence="7 8">EXF-8621</strain>
    </source>
</reference>
<dbReference type="GO" id="GO:0032040">
    <property type="term" value="C:small-subunit processome"/>
    <property type="evidence" value="ECO:0007669"/>
    <property type="project" value="TreeGrafter"/>
</dbReference>
<evidence type="ECO:0000313" key="8">
    <source>
        <dbReference type="Proteomes" id="UP000306954"/>
    </source>
</evidence>